<dbReference type="Gene3D" id="3.80.10.10">
    <property type="entry name" value="Ribonuclease Inhibitor"/>
    <property type="match status" value="1"/>
</dbReference>
<reference evidence="1" key="1">
    <citation type="submission" date="2021-02" db="EMBL/GenBank/DDBJ databases">
        <authorList>
            <person name="Nowell W R."/>
        </authorList>
    </citation>
    <scope>NUCLEOTIDE SEQUENCE</scope>
</reference>
<accession>A0A814YBM2</accession>
<proteinExistence type="predicted"/>
<evidence type="ECO:0000313" key="1">
    <source>
        <dbReference type="EMBL" id="CAF1227019.1"/>
    </source>
</evidence>
<organism evidence="1 4">
    <name type="scientific">Adineta steineri</name>
    <dbReference type="NCBI Taxonomy" id="433720"/>
    <lineage>
        <taxon>Eukaryota</taxon>
        <taxon>Metazoa</taxon>
        <taxon>Spiralia</taxon>
        <taxon>Gnathifera</taxon>
        <taxon>Rotifera</taxon>
        <taxon>Eurotatoria</taxon>
        <taxon>Bdelloidea</taxon>
        <taxon>Adinetida</taxon>
        <taxon>Adinetidae</taxon>
        <taxon>Adineta</taxon>
    </lineage>
</organism>
<dbReference type="OrthoDB" id="9996807at2759"/>
<dbReference type="Proteomes" id="UP000663877">
    <property type="component" value="Unassembled WGS sequence"/>
</dbReference>
<dbReference type="EMBL" id="CAJNOM010000601">
    <property type="protein sequence ID" value="CAF1517540.1"/>
    <property type="molecule type" value="Genomic_DNA"/>
</dbReference>
<comment type="caution">
    <text evidence="1">The sequence shown here is derived from an EMBL/GenBank/DDBJ whole genome shotgun (WGS) entry which is preliminary data.</text>
</comment>
<dbReference type="EMBL" id="CAJNOI010000287">
    <property type="protein sequence ID" value="CAF1227019.1"/>
    <property type="molecule type" value="Genomic_DNA"/>
</dbReference>
<evidence type="ECO:0000313" key="2">
    <source>
        <dbReference type="EMBL" id="CAF1517540.1"/>
    </source>
</evidence>
<name>A0A814YBM2_9BILA</name>
<gene>
    <name evidence="1" type="ORF">BJG266_LOCUS28300</name>
    <name evidence="2" type="ORF">QVE165_LOCUS44549</name>
</gene>
<keyword evidence="3" id="KW-1185">Reference proteome</keyword>
<sequence>MSSTTFNCLESLSNEVLLEIFEYLDAYDLCQSFYDLNTRINTVLQLVHLHILYDPSKSDATIWNTLASFFNPSQIRILSLHNDINIHERILTAPKENLHSVCLKNMNKDNIYKLIQHFPKHNQIKCFSVTAPWNYSRSHGNSMIHLLLVEHGHRFTSLVNLSLWCATHGIDFPGVSVIFPQLRRLLINNFDFTSNFLGFLRNNTPNLRSLRCLQSYYASVTLTDIVIPNIRELHIYEPIEMAHLQNILSIFPCLRRLHTDRRLDHSYAAIDASVWQWLIENRLPDLKQMTINLDDGVSQEAVKTFYNGDFWLRKKIIMKLKINKTSGSNPLVTTIYFGRQWSFQYFDNL</sequence>
<evidence type="ECO:0000313" key="3">
    <source>
        <dbReference type="Proteomes" id="UP000663832"/>
    </source>
</evidence>
<dbReference type="AlphaFoldDB" id="A0A814YBM2"/>
<dbReference type="CDD" id="cd09917">
    <property type="entry name" value="F-box_SF"/>
    <property type="match status" value="1"/>
</dbReference>
<dbReference type="Proteomes" id="UP000663832">
    <property type="component" value="Unassembled WGS sequence"/>
</dbReference>
<dbReference type="InterPro" id="IPR032675">
    <property type="entry name" value="LRR_dom_sf"/>
</dbReference>
<evidence type="ECO:0008006" key="5">
    <source>
        <dbReference type="Google" id="ProtNLM"/>
    </source>
</evidence>
<protein>
    <recommendedName>
        <fullName evidence="5">F-box domain-containing protein</fullName>
    </recommendedName>
</protein>
<evidence type="ECO:0000313" key="4">
    <source>
        <dbReference type="Proteomes" id="UP000663877"/>
    </source>
</evidence>